<proteinExistence type="predicted"/>
<reference evidence="3 4" key="1">
    <citation type="journal article" date="2022" name="Int. J. Syst. Evol. Microbiol.">
        <title>Cellulosimicrobium protaetiae sp. nov., isolated from the gut of the larva of Protaetia brevitarsis seulensis.</title>
        <authorList>
            <person name="Le Han H."/>
            <person name="Nguyen T.T.H."/>
            <person name="Li Z."/>
            <person name="Shin N.R."/>
            <person name="Kim S.G."/>
        </authorList>
    </citation>
    <scope>NUCLEOTIDE SEQUENCE [LARGE SCALE GENOMIC DNA]</scope>
    <source>
        <strain evidence="3 4">BI34</strain>
    </source>
</reference>
<keyword evidence="2" id="KW-0812">Transmembrane</keyword>
<keyword evidence="2" id="KW-1133">Transmembrane helix</keyword>
<dbReference type="RefSeq" id="WP_154799613.1">
    <property type="nucleotide sequence ID" value="NZ_CP052757.1"/>
</dbReference>
<feature type="transmembrane region" description="Helical" evidence="2">
    <location>
        <begin position="20"/>
        <end position="44"/>
    </location>
</feature>
<feature type="transmembrane region" description="Helical" evidence="2">
    <location>
        <begin position="186"/>
        <end position="208"/>
    </location>
</feature>
<keyword evidence="4" id="KW-1185">Reference proteome</keyword>
<dbReference type="AlphaFoldDB" id="A0A6M5UHE8"/>
<feature type="transmembrane region" description="Helical" evidence="2">
    <location>
        <begin position="271"/>
        <end position="293"/>
    </location>
</feature>
<dbReference type="Pfam" id="PF11139">
    <property type="entry name" value="SfLAP"/>
    <property type="match status" value="1"/>
</dbReference>
<feature type="compositionally biased region" description="Low complexity" evidence="1">
    <location>
        <begin position="125"/>
        <end position="135"/>
    </location>
</feature>
<feature type="transmembrane region" description="Helical" evidence="2">
    <location>
        <begin position="93"/>
        <end position="110"/>
    </location>
</feature>
<dbReference type="Proteomes" id="UP000451354">
    <property type="component" value="Chromosome"/>
</dbReference>
<name>A0A6M5UHE8_9MICO</name>
<evidence type="ECO:0000313" key="3">
    <source>
        <dbReference type="EMBL" id="QJW38067.1"/>
    </source>
</evidence>
<accession>A0A6M5UHE8</accession>
<dbReference type="KEGG" id="cprt:FIC82_019730"/>
<evidence type="ECO:0000256" key="1">
    <source>
        <dbReference type="SAM" id="MobiDB-lite"/>
    </source>
</evidence>
<evidence type="ECO:0000313" key="4">
    <source>
        <dbReference type="Proteomes" id="UP000451354"/>
    </source>
</evidence>
<organism evidence="3 4">
    <name type="scientific">Cellulosimicrobium protaetiae</name>
    <dbReference type="NCBI Taxonomy" id="2587808"/>
    <lineage>
        <taxon>Bacteria</taxon>
        <taxon>Bacillati</taxon>
        <taxon>Actinomycetota</taxon>
        <taxon>Actinomycetes</taxon>
        <taxon>Micrococcales</taxon>
        <taxon>Promicromonosporaceae</taxon>
        <taxon>Cellulosimicrobium</taxon>
    </lineage>
</organism>
<feature type="region of interest" description="Disordered" evidence="1">
    <location>
        <begin position="123"/>
        <end position="160"/>
    </location>
</feature>
<evidence type="ECO:0008006" key="5">
    <source>
        <dbReference type="Google" id="ProtNLM"/>
    </source>
</evidence>
<keyword evidence="2" id="KW-0472">Membrane</keyword>
<dbReference type="EMBL" id="CP052757">
    <property type="protein sequence ID" value="QJW38067.1"/>
    <property type="molecule type" value="Genomic_DNA"/>
</dbReference>
<protein>
    <recommendedName>
        <fullName evidence="5">Sap, sulfolipid-1-addressing protein</fullName>
    </recommendedName>
</protein>
<feature type="transmembrane region" description="Helical" evidence="2">
    <location>
        <begin position="56"/>
        <end position="81"/>
    </location>
</feature>
<feature type="transmembrane region" description="Helical" evidence="2">
    <location>
        <begin position="228"/>
        <end position="250"/>
    </location>
</feature>
<evidence type="ECO:0000256" key="2">
    <source>
        <dbReference type="SAM" id="Phobius"/>
    </source>
</evidence>
<dbReference type="InterPro" id="IPR021315">
    <property type="entry name" value="Gap/Sap"/>
</dbReference>
<sequence length="294" mass="30264">MDIPLDLDAVGGPGLGLAAMAGVLVVLALIDSTSFGTLLIPVWLLLAPGRLRAGRVLAYLGTVAAFYLAVGIVVLLGAGAFLDRFGDALDSRAAAIVQLLLGIGLFALSFRFDSKRQARREERAAAAAPATVGARPPAPGHGTGDAPGVARETTSAPRPGRLSRWRERALGIEADAAGAVRTRPSVLPLMGLALGAAAIEVGTMLPYLAAIGLLTTSDVGWPATGGILAAYCVVMIAPALLLLLGRLVAARAVDPLLRRLDAWLTKNATDMTGWVLGILGVLLALNAFGRLGWT</sequence>
<gene>
    <name evidence="3" type="ORF">FIC82_019730</name>
</gene>
<dbReference type="OrthoDB" id="7062264at2"/>